<feature type="domain" description="Nephrocystin 3-like N-terminal" evidence="2">
    <location>
        <begin position="232"/>
        <end position="268"/>
    </location>
</feature>
<evidence type="ECO:0000256" key="1">
    <source>
        <dbReference type="ARBA" id="ARBA00022737"/>
    </source>
</evidence>
<evidence type="ECO:0000259" key="2">
    <source>
        <dbReference type="Pfam" id="PF24883"/>
    </source>
</evidence>
<dbReference type="KEGG" id="mrr:Moror_14777"/>
<gene>
    <name evidence="3" type="ORF">Moror_14777</name>
</gene>
<dbReference type="STRING" id="1381753.V2X3J2"/>
<keyword evidence="1" id="KW-0677">Repeat</keyword>
<dbReference type="AlphaFoldDB" id="V2X3J2"/>
<accession>V2X3J2</accession>
<dbReference type="Pfam" id="PF24883">
    <property type="entry name" value="NPHP3_N"/>
    <property type="match status" value="1"/>
</dbReference>
<dbReference type="OrthoDB" id="448455at2759"/>
<proteinExistence type="predicted"/>
<keyword evidence="4" id="KW-1185">Reference proteome</keyword>
<dbReference type="PANTHER" id="PTHR10039:SF16">
    <property type="entry name" value="GPI INOSITOL-DEACYLASE"/>
    <property type="match status" value="1"/>
</dbReference>
<evidence type="ECO:0000313" key="3">
    <source>
        <dbReference type="EMBL" id="ESK88372.1"/>
    </source>
</evidence>
<evidence type="ECO:0000313" key="4">
    <source>
        <dbReference type="Proteomes" id="UP000017559"/>
    </source>
</evidence>
<dbReference type="Proteomes" id="UP000017559">
    <property type="component" value="Unassembled WGS sequence"/>
</dbReference>
<comment type="caution">
    <text evidence="3">The sequence shown here is derived from an EMBL/GenBank/DDBJ whole genome shotgun (WGS) entry which is preliminary data.</text>
</comment>
<reference evidence="3 4" key="1">
    <citation type="journal article" date="2014" name="BMC Genomics">
        <title>Genome and secretome analysis of the hemibiotrophic fungal pathogen, Moniliophthora roreri, which causes frosty pod rot disease of cacao: mechanisms of the biotrophic and necrotrophic phases.</title>
        <authorList>
            <person name="Meinhardt L.W."/>
            <person name="Costa G.G.L."/>
            <person name="Thomazella D.P.T."/>
            <person name="Teixeira P.J.P.L."/>
            <person name="Carazzolle M.F."/>
            <person name="Schuster S.C."/>
            <person name="Carlson J.E."/>
            <person name="Guiltinan M.J."/>
            <person name="Mieczkowski P."/>
            <person name="Farmer A."/>
            <person name="Ramaraj T."/>
            <person name="Crozier J."/>
            <person name="Davis R.E."/>
            <person name="Shao J."/>
            <person name="Melnick R.L."/>
            <person name="Pereira G.A.G."/>
            <person name="Bailey B.A."/>
        </authorList>
    </citation>
    <scope>NUCLEOTIDE SEQUENCE [LARGE SCALE GENOMIC DNA]</scope>
    <source>
        <strain evidence="3 4">MCA 2997</strain>
    </source>
</reference>
<sequence length="268" mass="31065">MSGSEDLWKEAFKTLDDADKQHITSEEKLEALDQLHQLVEHAKEECIRKCWKYKWKGQQVVLRDVFEKITGRIKAFESLGDGIAGASNRSEVGLAWTGIKFLLKIMTADFNKFSFILEWLYLHGKFDEEMCLRSVLIRVYAGILMYLTQAKAYFQKNTLHQAVATEGQVEMHDNLKQMLASINGPIKRMAIDISNIKYQLEDSERTKILDWISPLLYQGYHNHHKRDVLQRTGQWLLQSQMYREWKNDSTSSLLWLHGIPGAGKSKLA</sequence>
<dbReference type="EMBL" id="AWSO01000655">
    <property type="protein sequence ID" value="ESK88372.1"/>
    <property type="molecule type" value="Genomic_DNA"/>
</dbReference>
<dbReference type="HOGENOM" id="CLU_1038610_0_0_1"/>
<dbReference type="InterPro" id="IPR056884">
    <property type="entry name" value="NPHP3-like_N"/>
</dbReference>
<protein>
    <recommendedName>
        <fullName evidence="2">Nephrocystin 3-like N-terminal domain-containing protein</fullName>
    </recommendedName>
</protein>
<name>V2X3J2_MONRO</name>
<dbReference type="PANTHER" id="PTHR10039">
    <property type="entry name" value="AMELOGENIN"/>
    <property type="match status" value="1"/>
</dbReference>
<organism evidence="3 4">
    <name type="scientific">Moniliophthora roreri (strain MCA 2997)</name>
    <name type="common">Cocoa frosty pod rot fungus</name>
    <name type="synonym">Crinipellis roreri</name>
    <dbReference type="NCBI Taxonomy" id="1381753"/>
    <lineage>
        <taxon>Eukaryota</taxon>
        <taxon>Fungi</taxon>
        <taxon>Dikarya</taxon>
        <taxon>Basidiomycota</taxon>
        <taxon>Agaricomycotina</taxon>
        <taxon>Agaricomycetes</taxon>
        <taxon>Agaricomycetidae</taxon>
        <taxon>Agaricales</taxon>
        <taxon>Marasmiineae</taxon>
        <taxon>Marasmiaceae</taxon>
        <taxon>Moniliophthora</taxon>
    </lineage>
</organism>